<evidence type="ECO:0000313" key="2">
    <source>
        <dbReference type="EMBL" id="KFN92775.1"/>
    </source>
</evidence>
<dbReference type="EMBL" id="JPVT01000033">
    <property type="protein sequence ID" value="KFN92775.1"/>
    <property type="molecule type" value="Genomic_DNA"/>
</dbReference>
<protein>
    <submittedName>
        <fullName evidence="2">Uncharacterized protein</fullName>
    </submittedName>
</protein>
<sequence>MITLKKEWSFFKSRYTISAQQIEVQGNWWDMEFEVYSQEKQVASIRKRWFSWGDTYEVTILDEELEQLLISLVIAIDCVKADEAGAASGSN</sequence>
<dbReference type="InterPro" id="IPR007612">
    <property type="entry name" value="LOR"/>
</dbReference>
<name>A0A091C7V2_9ENTE</name>
<dbReference type="Pfam" id="PF04525">
    <property type="entry name" value="LOR"/>
    <property type="match status" value="1"/>
</dbReference>
<comment type="caution">
    <text evidence="2">The sequence shown here is derived from an EMBL/GenBank/DDBJ whole genome shotgun (WGS) entry which is preliminary data.</text>
</comment>
<dbReference type="Gene3D" id="2.40.160.200">
    <property type="entry name" value="LURP1-related"/>
    <property type="match status" value="1"/>
</dbReference>
<reference evidence="2 3" key="1">
    <citation type="submission" date="2014-08" db="EMBL/GenBank/DDBJ databases">
        <title>Genome sequence of Tetragenococcus muriaticus.</title>
        <authorList>
            <person name="Chuea-nongthon C."/>
            <person name="Rodtong S."/>
            <person name="Yongsawatdigul J."/>
            <person name="Steele J.L."/>
            <person name="Liu X.-y."/>
            <person name="Speers J."/>
            <person name="Glasner J.D."/>
            <person name="Neeno-Eckwall E.C."/>
        </authorList>
    </citation>
    <scope>NUCLEOTIDE SEQUENCE [LARGE SCALE GENOMIC DNA]</scope>
    <source>
        <strain evidence="2 3">3MR10-3</strain>
    </source>
</reference>
<proteinExistence type="inferred from homology"/>
<dbReference type="InterPro" id="IPR025659">
    <property type="entry name" value="Tubby-like_C"/>
</dbReference>
<dbReference type="PATRIC" id="fig|1302648.3.peg.293"/>
<gene>
    <name evidence="2" type="ORF">TMU3MR103_0308</name>
</gene>
<dbReference type="Proteomes" id="UP000029381">
    <property type="component" value="Unassembled WGS sequence"/>
</dbReference>
<keyword evidence="3" id="KW-1185">Reference proteome</keyword>
<dbReference type="SUPFAM" id="SSF54518">
    <property type="entry name" value="Tubby C-terminal domain-like"/>
    <property type="match status" value="1"/>
</dbReference>
<comment type="similarity">
    <text evidence="1">Belongs to the LOR family.</text>
</comment>
<dbReference type="AlphaFoldDB" id="A0A091C7V2"/>
<organism evidence="2 3">
    <name type="scientific">Tetragenococcus muriaticus 3MR10-3</name>
    <dbReference type="NCBI Taxonomy" id="1302648"/>
    <lineage>
        <taxon>Bacteria</taxon>
        <taxon>Bacillati</taxon>
        <taxon>Bacillota</taxon>
        <taxon>Bacilli</taxon>
        <taxon>Lactobacillales</taxon>
        <taxon>Enterococcaceae</taxon>
        <taxon>Tetragenococcus</taxon>
    </lineage>
</organism>
<dbReference type="InterPro" id="IPR038595">
    <property type="entry name" value="LOR_sf"/>
</dbReference>
<accession>A0A091C7V2</accession>
<evidence type="ECO:0000256" key="1">
    <source>
        <dbReference type="ARBA" id="ARBA00005437"/>
    </source>
</evidence>
<evidence type="ECO:0000313" key="3">
    <source>
        <dbReference type="Proteomes" id="UP000029381"/>
    </source>
</evidence>